<dbReference type="KEGG" id="kal:KALB_8499"/>
<gene>
    <name evidence="2" type="ORF">KALB_8499</name>
</gene>
<name>W5WM48_9PSEU</name>
<dbReference type="eggNOG" id="ENOG5033FPD">
    <property type="taxonomic scope" value="Bacteria"/>
</dbReference>
<feature type="region of interest" description="Disordered" evidence="1">
    <location>
        <begin position="1"/>
        <end position="30"/>
    </location>
</feature>
<dbReference type="Proteomes" id="UP000019225">
    <property type="component" value="Chromosome"/>
</dbReference>
<dbReference type="RefSeq" id="WP_025361641.1">
    <property type="nucleotide sequence ID" value="NZ_CP007155.1"/>
</dbReference>
<dbReference type="AlphaFoldDB" id="W5WM48"/>
<evidence type="ECO:0000313" key="2">
    <source>
        <dbReference type="EMBL" id="AHI01856.1"/>
    </source>
</evidence>
<dbReference type="STRING" id="1449976.KALB_8499"/>
<dbReference type="EMBL" id="CP007155">
    <property type="protein sequence ID" value="AHI01856.1"/>
    <property type="molecule type" value="Genomic_DNA"/>
</dbReference>
<evidence type="ECO:0000313" key="3">
    <source>
        <dbReference type="Proteomes" id="UP000019225"/>
    </source>
</evidence>
<sequence>MSEEPAKKSGWGELGRSTAPEDRSGPGPAATVYWTGSLGFGRFNLDLSPPIQTGDTYITGGSGGVLESYHDAGKLSVWKSSGTPDRNACATTLAEGTKSYISGLLKSNHVRGRTAQGRVFRIDVTAAGDEVTVWEK</sequence>
<protein>
    <submittedName>
        <fullName evidence="2">Uncharacterized protein</fullName>
    </submittedName>
</protein>
<organism evidence="2 3">
    <name type="scientific">Kutzneria albida DSM 43870</name>
    <dbReference type="NCBI Taxonomy" id="1449976"/>
    <lineage>
        <taxon>Bacteria</taxon>
        <taxon>Bacillati</taxon>
        <taxon>Actinomycetota</taxon>
        <taxon>Actinomycetes</taxon>
        <taxon>Pseudonocardiales</taxon>
        <taxon>Pseudonocardiaceae</taxon>
        <taxon>Kutzneria</taxon>
    </lineage>
</organism>
<evidence type="ECO:0000256" key="1">
    <source>
        <dbReference type="SAM" id="MobiDB-lite"/>
    </source>
</evidence>
<reference evidence="2 3" key="1">
    <citation type="journal article" date="2014" name="BMC Genomics">
        <title>Complete genome sequence of producer of the glycopeptide antibiotic Aculeximycin Kutzneria albida DSM 43870T, a representative of minor genus of Pseudonocardiaceae.</title>
        <authorList>
            <person name="Rebets Y."/>
            <person name="Tokovenko B."/>
            <person name="Lushchyk I."/>
            <person name="Ruckert C."/>
            <person name="Zaburannyi N."/>
            <person name="Bechthold A."/>
            <person name="Kalinowski J."/>
            <person name="Luzhetskyy A."/>
        </authorList>
    </citation>
    <scope>NUCLEOTIDE SEQUENCE [LARGE SCALE GENOMIC DNA]</scope>
    <source>
        <strain evidence="2">DSM 43870</strain>
    </source>
</reference>
<accession>W5WM48</accession>
<proteinExistence type="predicted"/>
<dbReference type="HOGENOM" id="CLU_128598_0_0_11"/>
<keyword evidence="3" id="KW-1185">Reference proteome</keyword>